<feature type="transmembrane region" description="Helical" evidence="1">
    <location>
        <begin position="187"/>
        <end position="205"/>
    </location>
</feature>
<evidence type="ECO:0000313" key="3">
    <source>
        <dbReference type="EMBL" id="MFD2143882.1"/>
    </source>
</evidence>
<feature type="transmembrane region" description="Helical" evidence="1">
    <location>
        <begin position="124"/>
        <end position="147"/>
    </location>
</feature>
<evidence type="ECO:0000313" key="2">
    <source>
        <dbReference type="EMBL" id="MFD2141535.1"/>
    </source>
</evidence>
<proteinExistence type="predicted"/>
<dbReference type="Pfam" id="PF06532">
    <property type="entry name" value="NrsF"/>
    <property type="match status" value="1"/>
</dbReference>
<feature type="transmembrane region" description="Helical" evidence="1">
    <location>
        <begin position="89"/>
        <end position="112"/>
    </location>
</feature>
<keyword evidence="1" id="KW-1133">Transmembrane helix</keyword>
<accession>A0ABW4Z5X2</accession>
<feature type="transmembrane region" description="Helical" evidence="1">
    <location>
        <begin position="156"/>
        <end position="175"/>
    </location>
</feature>
<comment type="caution">
    <text evidence="3">The sequence shown here is derived from an EMBL/GenBank/DDBJ whole genome shotgun (WGS) entry which is preliminary data.</text>
</comment>
<protein>
    <submittedName>
        <fullName evidence="3">NrsF family protein</fullName>
    </submittedName>
</protein>
<keyword evidence="1" id="KW-0472">Membrane</keyword>
<reference evidence="3" key="1">
    <citation type="journal article" date="2014" name="Int. J. Syst. Evol. Microbiol.">
        <title>Complete genome of a new Firmicutes species belonging to the dominant human colonic microbiota ('Ruminococcus bicirculans') reveals two chromosomes and a selective capacity to utilize plant glucans.</title>
        <authorList>
            <consortium name="NISC Comparative Sequencing Program"/>
            <person name="Wegmann U."/>
            <person name="Louis P."/>
            <person name="Goesmann A."/>
            <person name="Henrissat B."/>
            <person name="Duncan S.H."/>
            <person name="Flint H.J."/>
        </authorList>
    </citation>
    <scope>NUCLEOTIDE SEQUENCE</scope>
    <source>
        <strain evidence="3">CCM 7435</strain>
    </source>
</reference>
<feature type="transmembrane region" description="Helical" evidence="1">
    <location>
        <begin position="24"/>
        <end position="46"/>
    </location>
</feature>
<dbReference type="EMBL" id="JBHUHD010000001">
    <property type="protein sequence ID" value="MFD2141535.1"/>
    <property type="molecule type" value="Genomic_DNA"/>
</dbReference>
<organism evidence="3 4">
    <name type="scientific">Ancylobacter oerskovii</name>
    <dbReference type="NCBI Taxonomy" id="459519"/>
    <lineage>
        <taxon>Bacteria</taxon>
        <taxon>Pseudomonadati</taxon>
        <taxon>Pseudomonadota</taxon>
        <taxon>Alphaproteobacteria</taxon>
        <taxon>Hyphomicrobiales</taxon>
        <taxon>Xanthobacteraceae</taxon>
        <taxon>Ancylobacter</taxon>
    </lineage>
</organism>
<keyword evidence="4" id="KW-1185">Reference proteome</keyword>
<name>A0ABW4Z5X2_9HYPH</name>
<reference evidence="4" key="2">
    <citation type="journal article" date="2019" name="Int. J. Syst. Evol. Microbiol.">
        <title>The Global Catalogue of Microorganisms (GCM) 10K type strain sequencing project: providing services to taxonomists for standard genome sequencing and annotation.</title>
        <authorList>
            <consortium name="The Broad Institute Genomics Platform"/>
            <consortium name="The Broad Institute Genome Sequencing Center for Infectious Disease"/>
            <person name="Wu L."/>
            <person name="Ma J."/>
        </authorList>
    </citation>
    <scope>NUCLEOTIDE SEQUENCE [LARGE SCALE GENOMIC DNA]</scope>
    <source>
        <strain evidence="4">CCM 7435</strain>
    </source>
</reference>
<gene>
    <name evidence="2" type="ORF">ACFSNC_14080</name>
    <name evidence="3" type="ORF">ACFSNC_26405</name>
</gene>
<feature type="transmembrane region" description="Helical" evidence="1">
    <location>
        <begin position="58"/>
        <end position="77"/>
    </location>
</feature>
<dbReference type="EMBL" id="JBHUHD010000008">
    <property type="protein sequence ID" value="MFD2143882.1"/>
    <property type="molecule type" value="Genomic_DNA"/>
</dbReference>
<reference evidence="3" key="3">
    <citation type="submission" date="2024-09" db="EMBL/GenBank/DDBJ databases">
        <authorList>
            <person name="Sun Q."/>
            <person name="Mori K."/>
        </authorList>
    </citation>
    <scope>NUCLEOTIDE SEQUENCE</scope>
    <source>
        <strain evidence="3">CCM 7435</strain>
    </source>
</reference>
<dbReference type="InterPro" id="IPR009495">
    <property type="entry name" value="NrsF"/>
</dbReference>
<dbReference type="RefSeq" id="WP_213352773.1">
    <property type="nucleotide sequence ID" value="NZ_JAHBGB010000027.1"/>
</dbReference>
<keyword evidence="1" id="KW-0812">Transmembrane</keyword>
<evidence type="ECO:0000256" key="1">
    <source>
        <dbReference type="SAM" id="Phobius"/>
    </source>
</evidence>
<sequence length="211" mass="21619">MKTDDLIRGLAADTRPQRSLESGLALALAVGLAGAVALFAMILAPRSGMPGLLMEPRVLMKFVVSLSLAAVSVWMALRLVRPGANARSLVWTLAVPGGVLAVGVAAELLVTPAQGWMPGLIGHNAVYCLSLVTLMGAPVLAAALFALKRGAPEHPAWAGAAGGALAGGLGAALYALHCTDDSPLFVLTWYGLAIGFMTVAGALIGRRTLSW</sequence>
<dbReference type="Proteomes" id="UP001597299">
    <property type="component" value="Unassembled WGS sequence"/>
</dbReference>
<evidence type="ECO:0000313" key="4">
    <source>
        <dbReference type="Proteomes" id="UP001597299"/>
    </source>
</evidence>